<reference evidence="5 6" key="1">
    <citation type="submission" date="2020-09" db="EMBL/GenBank/DDBJ databases">
        <title>De no assembly of potato wild relative species, Solanum commersonii.</title>
        <authorList>
            <person name="Cho K."/>
        </authorList>
    </citation>
    <scope>NUCLEOTIDE SEQUENCE [LARGE SCALE GENOMIC DNA]</scope>
    <source>
        <strain evidence="5">LZ3.2</strain>
        <tissue evidence="5">Leaf</tissue>
    </source>
</reference>
<evidence type="ECO:0000313" key="6">
    <source>
        <dbReference type="Proteomes" id="UP000824120"/>
    </source>
</evidence>
<evidence type="ECO:0000313" key="5">
    <source>
        <dbReference type="EMBL" id="KAG5591247.1"/>
    </source>
</evidence>
<evidence type="ECO:0000256" key="4">
    <source>
        <dbReference type="ARBA" id="ARBA00023242"/>
    </source>
</evidence>
<evidence type="ECO:0008006" key="7">
    <source>
        <dbReference type="Google" id="ProtNLM"/>
    </source>
</evidence>
<dbReference type="PANTHER" id="PTHR31250">
    <property type="entry name" value="IQ DOMAIN-CONTAINING PROTEIN IQM3"/>
    <property type="match status" value="1"/>
</dbReference>
<evidence type="ECO:0000256" key="1">
    <source>
        <dbReference type="ARBA" id="ARBA00004123"/>
    </source>
</evidence>
<keyword evidence="3" id="KW-0963">Cytoplasm</keyword>
<proteinExistence type="predicted"/>
<sequence>MGLSLSILLSAWNEILRHSYLIFPDTMGRAIMRSVSIERKNRELSLMTLSFKEKDDKNVRKSDCSEESLNHEKQKLKTSVPITSLVVDQAPRISIPEPFVFFSPRPVTELDAAATKLQTVYKSYRTRRNLADCAVVVEELWWKALDSAALTQSSISFFDVNKHEAAVSRWSRARTRASKVGKGLLKDEKAQKLALQHWLEAIDPRHRYGHNLHFYYDVWFNSKSTQPFFYWLDVGDGKELNLENCKRADLQRQCIKYLGPVSPI</sequence>
<dbReference type="EMBL" id="JACXVP010000008">
    <property type="protein sequence ID" value="KAG5591247.1"/>
    <property type="molecule type" value="Genomic_DNA"/>
</dbReference>
<dbReference type="PANTHER" id="PTHR31250:SF68">
    <property type="entry name" value="IQ DOMAIN-CONTAINING PROTEIN IQM1-LIKE"/>
    <property type="match status" value="1"/>
</dbReference>
<gene>
    <name evidence="5" type="ORF">H5410_041761</name>
</gene>
<dbReference type="GO" id="GO:0005634">
    <property type="term" value="C:nucleus"/>
    <property type="evidence" value="ECO:0007669"/>
    <property type="project" value="UniProtKB-SubCell"/>
</dbReference>
<dbReference type="InterPro" id="IPR044159">
    <property type="entry name" value="IQM"/>
</dbReference>
<comment type="caution">
    <text evidence="5">The sequence shown here is derived from an EMBL/GenBank/DDBJ whole genome shotgun (WGS) entry which is preliminary data.</text>
</comment>
<dbReference type="OrthoDB" id="7344096at2759"/>
<keyword evidence="4" id="KW-0539">Nucleus</keyword>
<comment type="subcellular location">
    <subcellularLocation>
        <location evidence="2">Cytoplasm</location>
    </subcellularLocation>
    <subcellularLocation>
        <location evidence="1">Nucleus</location>
    </subcellularLocation>
</comment>
<dbReference type="Proteomes" id="UP000824120">
    <property type="component" value="Chromosome 8"/>
</dbReference>
<evidence type="ECO:0000256" key="2">
    <source>
        <dbReference type="ARBA" id="ARBA00004496"/>
    </source>
</evidence>
<dbReference type="AlphaFoldDB" id="A0A9J5XUH7"/>
<accession>A0A9J5XUH7</accession>
<evidence type="ECO:0000256" key="3">
    <source>
        <dbReference type="ARBA" id="ARBA00022490"/>
    </source>
</evidence>
<dbReference type="GO" id="GO:0005737">
    <property type="term" value="C:cytoplasm"/>
    <property type="evidence" value="ECO:0007669"/>
    <property type="project" value="UniProtKB-SubCell"/>
</dbReference>
<name>A0A9J5XUH7_SOLCO</name>
<organism evidence="5 6">
    <name type="scientific">Solanum commersonii</name>
    <name type="common">Commerson's wild potato</name>
    <name type="synonym">Commerson's nightshade</name>
    <dbReference type="NCBI Taxonomy" id="4109"/>
    <lineage>
        <taxon>Eukaryota</taxon>
        <taxon>Viridiplantae</taxon>
        <taxon>Streptophyta</taxon>
        <taxon>Embryophyta</taxon>
        <taxon>Tracheophyta</taxon>
        <taxon>Spermatophyta</taxon>
        <taxon>Magnoliopsida</taxon>
        <taxon>eudicotyledons</taxon>
        <taxon>Gunneridae</taxon>
        <taxon>Pentapetalae</taxon>
        <taxon>asterids</taxon>
        <taxon>lamiids</taxon>
        <taxon>Solanales</taxon>
        <taxon>Solanaceae</taxon>
        <taxon>Solanoideae</taxon>
        <taxon>Solaneae</taxon>
        <taxon>Solanum</taxon>
    </lineage>
</organism>
<keyword evidence="6" id="KW-1185">Reference proteome</keyword>
<protein>
    <recommendedName>
        <fullName evidence="7">Calmodulin binding protein</fullName>
    </recommendedName>
</protein>